<evidence type="ECO:0000313" key="2">
    <source>
        <dbReference type="EMBL" id="KTC65042.1"/>
    </source>
</evidence>
<dbReference type="Gene3D" id="3.40.50.1820">
    <property type="entry name" value="alpha/beta hydrolase"/>
    <property type="match status" value="1"/>
</dbReference>
<evidence type="ECO:0000259" key="1">
    <source>
        <dbReference type="Pfam" id="PF00561"/>
    </source>
</evidence>
<dbReference type="STRING" id="45056.Lade_1565"/>
<evidence type="ECO:0000313" key="5">
    <source>
        <dbReference type="Proteomes" id="UP000281170"/>
    </source>
</evidence>
<dbReference type="Proteomes" id="UP000281170">
    <property type="component" value="Plasmid 13"/>
</dbReference>
<accession>A0A0W0R1V1</accession>
<dbReference type="PRINTS" id="PR00111">
    <property type="entry name" value="ABHYDROLASE"/>
</dbReference>
<dbReference type="InterPro" id="IPR000639">
    <property type="entry name" value="Epox_hydrolase-like"/>
</dbReference>
<evidence type="ECO:0000313" key="3">
    <source>
        <dbReference type="EMBL" id="VEH85439.1"/>
    </source>
</evidence>
<name>A0A0W0R1V1_9GAMM</name>
<dbReference type="InterPro" id="IPR050266">
    <property type="entry name" value="AB_hydrolase_sf"/>
</dbReference>
<keyword evidence="3" id="KW-0378">Hydrolase</keyword>
<dbReference type="EMBL" id="LR134422">
    <property type="protein sequence ID" value="VEH85439.1"/>
    <property type="molecule type" value="Genomic_DNA"/>
</dbReference>
<evidence type="ECO:0000313" key="4">
    <source>
        <dbReference type="Proteomes" id="UP000054859"/>
    </source>
</evidence>
<keyword evidence="3" id="KW-0614">Plasmid</keyword>
<gene>
    <name evidence="2" type="ORF">Lade_1565</name>
    <name evidence="3" type="ORF">NCTC12735_01069</name>
</gene>
<dbReference type="PANTHER" id="PTHR43798">
    <property type="entry name" value="MONOACYLGLYCEROL LIPASE"/>
    <property type="match status" value="1"/>
</dbReference>
<protein>
    <submittedName>
        <fullName evidence="2">Lipolytic protein</fullName>
        <ecNumber evidence="3">3.1.1.2</ecNumber>
    </submittedName>
</protein>
<sequence length="276" mass="30636">MITSVGNLSVWEENRGMPCSLLFLHGHCTNKNFFNQQMNADIFKSYHRIAIDLPGYGESAPPIEPLKTYSYPGFAEAVTEVVNQLTIKKLIIVGWSLGGHVALEMTSRIPQLAGLLITGTPPFEVSLQGMQKGFKALSPEIMACFGKKDISVAEAKLLAKPCGYDGSEEKKFLIDAVLATDEGARFLYPQSIINGIGRNQCDIIAEWEKPIAVVAGEKDSAINYDYVRNELHFKNLWRNKVHTLANAGHAIMLDEPDAFNLLIKEFVEDTIKDFTL</sequence>
<dbReference type="InterPro" id="IPR029058">
    <property type="entry name" value="AB_hydrolase_fold"/>
</dbReference>
<dbReference type="AlphaFoldDB" id="A0A0W0R1V1"/>
<dbReference type="KEGG" id="ladl:NCTC12735_01069"/>
<reference evidence="3 5" key="2">
    <citation type="submission" date="2018-12" db="EMBL/GenBank/DDBJ databases">
        <authorList>
            <consortium name="Pathogen Informatics"/>
        </authorList>
    </citation>
    <scope>NUCLEOTIDE SEQUENCE [LARGE SCALE GENOMIC DNA]</scope>
    <source>
        <strain evidence="3 5">NCTC12735</strain>
        <plasmid evidence="5">13</plasmid>
    </source>
</reference>
<dbReference type="GO" id="GO:0016020">
    <property type="term" value="C:membrane"/>
    <property type="evidence" value="ECO:0007669"/>
    <property type="project" value="TreeGrafter"/>
</dbReference>
<dbReference type="Proteomes" id="UP000054859">
    <property type="component" value="Unassembled WGS sequence"/>
</dbReference>
<dbReference type="EC" id="3.1.1.2" evidence="3"/>
<dbReference type="EMBL" id="LNKA01000010">
    <property type="protein sequence ID" value="KTC65042.1"/>
    <property type="molecule type" value="Genomic_DNA"/>
</dbReference>
<proteinExistence type="predicted"/>
<geneLocation type="plasmid" evidence="3 5">
    <name>13</name>
</geneLocation>
<feature type="domain" description="AB hydrolase-1" evidence="1">
    <location>
        <begin position="21"/>
        <end position="256"/>
    </location>
</feature>
<dbReference type="PRINTS" id="PR00412">
    <property type="entry name" value="EPOXHYDRLASE"/>
</dbReference>
<reference evidence="2 4" key="1">
    <citation type="submission" date="2015-11" db="EMBL/GenBank/DDBJ databases">
        <title>Identification of large and diverse effector repertoires of 38 Legionella species.</title>
        <authorList>
            <person name="Burstein D."/>
            <person name="Amaro F."/>
            <person name="Zusman T."/>
            <person name="Lifshitz Z."/>
            <person name="Cohen O."/>
            <person name="Gilbert J.A."/>
            <person name="Pupko T."/>
            <person name="Shuman H.A."/>
            <person name="Segal G."/>
        </authorList>
    </citation>
    <scope>NUCLEOTIDE SEQUENCE [LARGE SCALE GENOMIC DNA]</scope>
    <source>
        <strain evidence="2 4">1762-AUS-E</strain>
    </source>
</reference>
<dbReference type="RefSeq" id="WP_058462645.1">
    <property type="nucleotide sequence ID" value="NZ_CAAAHS010000009.1"/>
</dbReference>
<dbReference type="PANTHER" id="PTHR43798:SF33">
    <property type="entry name" value="HYDROLASE, PUTATIVE (AFU_ORTHOLOGUE AFUA_2G14860)-RELATED"/>
    <property type="match status" value="1"/>
</dbReference>
<dbReference type="SUPFAM" id="SSF53474">
    <property type="entry name" value="alpha/beta-Hydrolases"/>
    <property type="match status" value="1"/>
</dbReference>
<dbReference type="PATRIC" id="fig|45056.6.peg.1615"/>
<dbReference type="OrthoDB" id="9780765at2"/>
<dbReference type="Pfam" id="PF00561">
    <property type="entry name" value="Abhydrolase_1"/>
    <property type="match status" value="1"/>
</dbReference>
<organism evidence="2 4">
    <name type="scientific">Legionella adelaidensis</name>
    <dbReference type="NCBI Taxonomy" id="45056"/>
    <lineage>
        <taxon>Bacteria</taxon>
        <taxon>Pseudomonadati</taxon>
        <taxon>Pseudomonadota</taxon>
        <taxon>Gammaproteobacteria</taxon>
        <taxon>Legionellales</taxon>
        <taxon>Legionellaceae</taxon>
        <taxon>Legionella</taxon>
    </lineage>
</organism>
<dbReference type="GO" id="GO:0004064">
    <property type="term" value="F:arylesterase activity"/>
    <property type="evidence" value="ECO:0007669"/>
    <property type="project" value="UniProtKB-EC"/>
</dbReference>
<keyword evidence="4" id="KW-1185">Reference proteome</keyword>
<dbReference type="InterPro" id="IPR000073">
    <property type="entry name" value="AB_hydrolase_1"/>
</dbReference>